<evidence type="ECO:0008006" key="3">
    <source>
        <dbReference type="Google" id="ProtNLM"/>
    </source>
</evidence>
<accession>A0A285UUL9</accession>
<keyword evidence="2" id="KW-1185">Reference proteome</keyword>
<dbReference type="EMBL" id="OBQD01000016">
    <property type="protein sequence ID" value="SOC45584.1"/>
    <property type="molecule type" value="Genomic_DNA"/>
</dbReference>
<evidence type="ECO:0000313" key="1">
    <source>
        <dbReference type="EMBL" id="SOC45584.1"/>
    </source>
</evidence>
<gene>
    <name evidence="1" type="ORF">SAMN05892877_116110</name>
</gene>
<proteinExistence type="predicted"/>
<protein>
    <recommendedName>
        <fullName evidence="3">Competence protein CoiA-like protein</fullName>
    </recommendedName>
</protein>
<dbReference type="AlphaFoldDB" id="A0A285UUL9"/>
<evidence type="ECO:0000313" key="2">
    <source>
        <dbReference type="Proteomes" id="UP000219167"/>
    </source>
</evidence>
<reference evidence="1 2" key="1">
    <citation type="submission" date="2017-08" db="EMBL/GenBank/DDBJ databases">
        <authorList>
            <person name="de Groot N.N."/>
        </authorList>
    </citation>
    <scope>NUCLEOTIDE SEQUENCE [LARGE SCALE GENOMIC DNA]</scope>
    <source>
        <strain evidence="1 2">JC85</strain>
    </source>
</reference>
<organism evidence="1 2">
    <name type="scientific">Rhizobium subbaraonis</name>
    <dbReference type="NCBI Taxonomy" id="908946"/>
    <lineage>
        <taxon>Bacteria</taxon>
        <taxon>Pseudomonadati</taxon>
        <taxon>Pseudomonadota</taxon>
        <taxon>Alphaproteobacteria</taxon>
        <taxon>Hyphomicrobiales</taxon>
        <taxon>Rhizobiaceae</taxon>
        <taxon>Rhizobium/Agrobacterium group</taxon>
        <taxon>Rhizobium</taxon>
    </lineage>
</organism>
<name>A0A285UUL9_9HYPH</name>
<sequence length="595" mass="66136">MPGPTLAFGKHSSGEFLHISRAANGNNCHCTCPECDLPLIARTNHMTPHFAHRTAVGSGTKGCGTTGQMTALHTFARDLFLRGGRVQLPAISQDGHRVVGPMEVELTDVRTEQRFDGYQPDVIFSASGKPLLMEIAVTHTVPAAKAGLIRRQRIEAFEIDLELDCVPGNFSAEAVENHVRLQAPRHWIYNERLENRLHSLYHLDAVRARGQLTLEKSKALAELYDRLAKVRKVPAPSLAAKKASVWQWLIDTHPSFEGYFRTSADDWRAFVLLECLNGLGLPLSRIVTRLKGAEHLHAELAGVDCSSSESAEAGLPAFGVEACVFTFLSILEKRGAVVCLPGGIWRLLVELPSQQALPFGPVPARPTRSEYVAKRREKLEASLQRIAAKLCPADRDEFESGMEAWWTRALEGRSTPLDIIATGNYRWERLNQQLATIEEALNSDTPDLSESLGLPMSEAMAAHAARAEIVERGKGLLRGEKLRARALQKFDTEIAAIWLGTRASRKGLSPLEFAMASDSGLRISLEELEQRLVNKNRIPVIQEELRIWVEKKFGIKGLRFIQRGNDGLPDRRTPLQCCYDEVSLAKMQELTTLWV</sequence>
<dbReference type="Proteomes" id="UP000219167">
    <property type="component" value="Unassembled WGS sequence"/>
</dbReference>